<evidence type="ECO:0000313" key="4">
    <source>
        <dbReference type="Proteomes" id="UP000594260"/>
    </source>
</evidence>
<reference evidence="3" key="1">
    <citation type="submission" date="2021-01" db="UniProtKB">
        <authorList>
            <consortium name="EnsemblMetazoa"/>
        </authorList>
    </citation>
    <scope>IDENTIFICATION</scope>
</reference>
<dbReference type="InParanoid" id="A0A7M7JH67"/>
<evidence type="ECO:0000313" key="3">
    <source>
        <dbReference type="EnsemblMetazoa" id="XP_022651690"/>
    </source>
</evidence>
<proteinExistence type="predicted"/>
<accession>A0A7M7JH67</accession>
<feature type="compositionally biased region" description="Polar residues" evidence="1">
    <location>
        <begin position="273"/>
        <end position="285"/>
    </location>
</feature>
<sequence>MKCFVLAAVLLVEVARAGYTPGDNFDESDITVEHDMGDHSDGFGGGLGGGVHEGSDHVGNGYGGNGQNGGGHRGGGNGGGYGTNYGGGGPHGGGYGSGGGNGGGVQGGGFPNGNGMGVQGGNFGNGNGGGIQGGGFANGIGMVVQGGGFANGNGGNGHGNGFGNGNGGNVQGNGFGNNNVGGAQGVGFSGGHGGNFKEGTVLIVKGGGGASGHGAGGSFAVAGPTHVIKTVHRVRTIDLGGKILSKTGGSTSRSRGKAYVVQAVKKGTLHLVSQRQLPKQQTFGSKGNGGWAPAATPQQNINGGRGWEQPAPPPQRNLGGGSWQQGPTKGQQSGGQQTKIFVIEAVKQNTGQHAPQQSAGSFKSFHNGNSNGWAPAPQRTFGGGNQGWQQSPALMPQKGHGNGRGVQQTKVMQMVAGPGWPQAVQAPQRNHGGSLQQSKVYVVQDIKEATIHPAPANSFNGGNGAHRTAGGSWAPNGGGGGSSGGW</sequence>
<evidence type="ECO:0000256" key="1">
    <source>
        <dbReference type="SAM" id="MobiDB-lite"/>
    </source>
</evidence>
<feature type="compositionally biased region" description="Gly residues" evidence="1">
    <location>
        <begin position="476"/>
        <end position="486"/>
    </location>
</feature>
<dbReference type="Proteomes" id="UP000594260">
    <property type="component" value="Unplaced"/>
</dbReference>
<feature type="region of interest" description="Disordered" evidence="1">
    <location>
        <begin position="49"/>
        <end position="75"/>
    </location>
</feature>
<feature type="compositionally biased region" description="Low complexity" evidence="1">
    <location>
        <begin position="324"/>
        <end position="336"/>
    </location>
</feature>
<feature type="signal peptide" evidence="2">
    <location>
        <begin position="1"/>
        <end position="17"/>
    </location>
</feature>
<dbReference type="GeneID" id="111246411"/>
<feature type="chain" id="PRO_5029749781" evidence="2">
    <location>
        <begin position="18"/>
        <end position="486"/>
    </location>
</feature>
<feature type="region of interest" description="Disordered" evidence="1">
    <location>
        <begin position="453"/>
        <end position="486"/>
    </location>
</feature>
<feature type="compositionally biased region" description="Polar residues" evidence="1">
    <location>
        <begin position="349"/>
        <end position="372"/>
    </location>
</feature>
<feature type="region of interest" description="Disordered" evidence="1">
    <location>
        <begin position="349"/>
        <end position="406"/>
    </location>
</feature>
<dbReference type="EnsemblMetazoa" id="XM_022795955">
    <property type="protein sequence ID" value="XP_022651690"/>
    <property type="gene ID" value="LOC111246411"/>
</dbReference>
<dbReference type="KEGG" id="vde:111246411"/>
<dbReference type="RefSeq" id="XP_022651690.1">
    <property type="nucleotide sequence ID" value="XM_022795955.1"/>
</dbReference>
<organism evidence="3 4">
    <name type="scientific">Varroa destructor</name>
    <name type="common">Honeybee mite</name>
    <dbReference type="NCBI Taxonomy" id="109461"/>
    <lineage>
        <taxon>Eukaryota</taxon>
        <taxon>Metazoa</taxon>
        <taxon>Ecdysozoa</taxon>
        <taxon>Arthropoda</taxon>
        <taxon>Chelicerata</taxon>
        <taxon>Arachnida</taxon>
        <taxon>Acari</taxon>
        <taxon>Parasitiformes</taxon>
        <taxon>Mesostigmata</taxon>
        <taxon>Gamasina</taxon>
        <taxon>Dermanyssoidea</taxon>
        <taxon>Varroidae</taxon>
        <taxon>Varroa</taxon>
    </lineage>
</organism>
<protein>
    <submittedName>
        <fullName evidence="3">Uncharacterized protein</fullName>
    </submittedName>
</protein>
<dbReference type="OMA" id="GGQSYAK"/>
<dbReference type="AlphaFoldDB" id="A0A7M7JH67"/>
<feature type="region of interest" description="Disordered" evidence="1">
    <location>
        <begin position="273"/>
        <end position="336"/>
    </location>
</feature>
<dbReference type="PRINTS" id="PR01228">
    <property type="entry name" value="EGGSHELL"/>
</dbReference>
<dbReference type="OrthoDB" id="10643860at2759"/>
<feature type="compositionally biased region" description="Gly residues" evidence="1">
    <location>
        <begin position="60"/>
        <end position="75"/>
    </location>
</feature>
<name>A0A7M7JH67_VARDE</name>
<evidence type="ECO:0000256" key="2">
    <source>
        <dbReference type="SAM" id="SignalP"/>
    </source>
</evidence>
<keyword evidence="4" id="KW-1185">Reference proteome</keyword>
<keyword evidence="2" id="KW-0732">Signal</keyword>